<organism evidence="4 5">
    <name type="scientific">Actinospica durhamensis</name>
    <dbReference type="NCBI Taxonomy" id="1508375"/>
    <lineage>
        <taxon>Bacteria</taxon>
        <taxon>Bacillati</taxon>
        <taxon>Actinomycetota</taxon>
        <taxon>Actinomycetes</taxon>
        <taxon>Catenulisporales</taxon>
        <taxon>Actinospicaceae</taxon>
        <taxon>Actinospica</taxon>
    </lineage>
</organism>
<dbReference type="Gene3D" id="3.40.630.30">
    <property type="match status" value="1"/>
</dbReference>
<proteinExistence type="predicted"/>
<accession>A0A941EWE7</accession>
<dbReference type="RefSeq" id="WP_212532957.1">
    <property type="nucleotide sequence ID" value="NZ_JAGSOG010000296.1"/>
</dbReference>
<name>A0A941EWE7_9ACTN</name>
<dbReference type="AlphaFoldDB" id="A0A941EWE7"/>
<sequence length="157" mass="16976">MLERYLPTGRNDVHTYHFGCQQADEAAYLIAWSEEAAVGHVVVTWAGFREEPARLAVPQCPAIGYLQVTPASRGKGVGSALVGAAEACIAARGFRRAGLAVGIDNPAAARLYQRLGYQDTSVRCESQYTWYDDAGVGHDVTEMNLYLAKDLSGLIDP</sequence>
<evidence type="ECO:0000256" key="2">
    <source>
        <dbReference type="ARBA" id="ARBA00023315"/>
    </source>
</evidence>
<dbReference type="CDD" id="cd04301">
    <property type="entry name" value="NAT_SF"/>
    <property type="match status" value="1"/>
</dbReference>
<keyword evidence="5" id="KW-1185">Reference proteome</keyword>
<dbReference type="InterPro" id="IPR000182">
    <property type="entry name" value="GNAT_dom"/>
</dbReference>
<dbReference type="GO" id="GO:0016747">
    <property type="term" value="F:acyltransferase activity, transferring groups other than amino-acyl groups"/>
    <property type="evidence" value="ECO:0007669"/>
    <property type="project" value="InterPro"/>
</dbReference>
<dbReference type="PANTHER" id="PTHR43877:SF2">
    <property type="entry name" value="AMINOALKYLPHOSPHONATE N-ACETYLTRANSFERASE-RELATED"/>
    <property type="match status" value="1"/>
</dbReference>
<dbReference type="InterPro" id="IPR016181">
    <property type="entry name" value="Acyl_CoA_acyltransferase"/>
</dbReference>
<dbReference type="SUPFAM" id="SSF55729">
    <property type="entry name" value="Acyl-CoA N-acyltransferases (Nat)"/>
    <property type="match status" value="1"/>
</dbReference>
<reference evidence="4" key="1">
    <citation type="submission" date="2021-04" db="EMBL/GenBank/DDBJ databases">
        <title>Genome based classification of Actinospica acidithermotolerans sp. nov., an actinobacterium isolated from an Indonesian hot spring.</title>
        <authorList>
            <person name="Kusuma A.B."/>
            <person name="Putra K.E."/>
            <person name="Nafisah S."/>
            <person name="Loh J."/>
            <person name="Nouioui I."/>
            <person name="Goodfellow M."/>
        </authorList>
    </citation>
    <scope>NUCLEOTIDE SEQUENCE</scope>
    <source>
        <strain evidence="4">CSCA 57</strain>
    </source>
</reference>
<evidence type="ECO:0000313" key="5">
    <source>
        <dbReference type="Proteomes" id="UP000675781"/>
    </source>
</evidence>
<evidence type="ECO:0000313" key="4">
    <source>
        <dbReference type="EMBL" id="MBR7838501.1"/>
    </source>
</evidence>
<protein>
    <submittedName>
        <fullName evidence="4">GNAT family N-acetyltransferase</fullName>
    </submittedName>
</protein>
<evidence type="ECO:0000256" key="1">
    <source>
        <dbReference type="ARBA" id="ARBA00022679"/>
    </source>
</evidence>
<comment type="caution">
    <text evidence="4">The sequence shown here is derived from an EMBL/GenBank/DDBJ whole genome shotgun (WGS) entry which is preliminary data.</text>
</comment>
<dbReference type="Proteomes" id="UP000675781">
    <property type="component" value="Unassembled WGS sequence"/>
</dbReference>
<dbReference type="EMBL" id="JAGSOG010000296">
    <property type="protein sequence ID" value="MBR7838501.1"/>
    <property type="molecule type" value="Genomic_DNA"/>
</dbReference>
<dbReference type="Pfam" id="PF00583">
    <property type="entry name" value="Acetyltransf_1"/>
    <property type="match status" value="1"/>
</dbReference>
<dbReference type="InterPro" id="IPR050832">
    <property type="entry name" value="Bact_Acetyltransf"/>
</dbReference>
<dbReference type="PANTHER" id="PTHR43877">
    <property type="entry name" value="AMINOALKYLPHOSPHONATE N-ACETYLTRANSFERASE-RELATED-RELATED"/>
    <property type="match status" value="1"/>
</dbReference>
<dbReference type="PROSITE" id="PS51186">
    <property type="entry name" value="GNAT"/>
    <property type="match status" value="1"/>
</dbReference>
<feature type="domain" description="N-acetyltransferase" evidence="3">
    <location>
        <begin position="1"/>
        <end position="152"/>
    </location>
</feature>
<keyword evidence="1" id="KW-0808">Transferase</keyword>
<evidence type="ECO:0000259" key="3">
    <source>
        <dbReference type="PROSITE" id="PS51186"/>
    </source>
</evidence>
<keyword evidence="2" id="KW-0012">Acyltransferase</keyword>
<gene>
    <name evidence="4" type="ORF">KDL01_34865</name>
</gene>